<protein>
    <submittedName>
        <fullName evidence="4">HPS1 biosis of lysosomal organelles complex 3 subunit 1</fullName>
    </submittedName>
</protein>
<name>A0A5F9CJY8_RABIT</name>
<reference evidence="4" key="3">
    <citation type="submission" date="2025-09" db="UniProtKB">
        <authorList>
            <consortium name="Ensembl"/>
        </authorList>
    </citation>
    <scope>IDENTIFICATION</scope>
    <source>
        <strain evidence="4">Thorbecke</strain>
    </source>
</reference>
<evidence type="ECO:0000256" key="1">
    <source>
        <dbReference type="SAM" id="MobiDB-lite"/>
    </source>
</evidence>
<evidence type="ECO:0000313" key="4">
    <source>
        <dbReference type="Ensembl" id="ENSOCUP00000033983.1"/>
    </source>
</evidence>
<dbReference type="GO" id="GO:1903232">
    <property type="term" value="P:melanosome assembly"/>
    <property type="evidence" value="ECO:0007669"/>
    <property type="project" value="TreeGrafter"/>
</dbReference>
<feature type="domain" description="FUZ/MON1/HPS1 second Longin" evidence="3">
    <location>
        <begin position="205"/>
        <end position="252"/>
    </location>
</feature>
<dbReference type="Bgee" id="ENSOCUG00000001633">
    <property type="expression patterns" value="Expressed in blood and 17 other cell types or tissues"/>
</dbReference>
<dbReference type="PANTHER" id="PTHR12761">
    <property type="entry name" value="HERMANSKY-PUDLAK SYNDROME PROTEIN 1"/>
    <property type="match status" value="1"/>
</dbReference>
<dbReference type="GO" id="GO:0005085">
    <property type="term" value="F:guanyl-nucleotide exchange factor activity"/>
    <property type="evidence" value="ECO:0007669"/>
    <property type="project" value="TreeGrafter"/>
</dbReference>
<evidence type="ECO:0000259" key="2">
    <source>
        <dbReference type="Pfam" id="PF19036"/>
    </source>
</evidence>
<feature type="domain" description="FUZ/MON1/HPS1 first Longin" evidence="2">
    <location>
        <begin position="2"/>
        <end position="157"/>
    </location>
</feature>
<evidence type="ECO:0000313" key="5">
    <source>
        <dbReference type="Proteomes" id="UP000001811"/>
    </source>
</evidence>
<dbReference type="EMBL" id="AAGW02060734">
    <property type="status" value="NOT_ANNOTATED_CDS"/>
    <property type="molecule type" value="Genomic_DNA"/>
</dbReference>
<reference evidence="4" key="2">
    <citation type="submission" date="2025-08" db="UniProtKB">
        <authorList>
            <consortium name="Ensembl"/>
        </authorList>
    </citation>
    <scope>IDENTIFICATION</scope>
    <source>
        <strain evidence="4">Thorbecke</strain>
    </source>
</reference>
<dbReference type="Pfam" id="PF19037">
    <property type="entry name" value="Fuz_longin_2"/>
    <property type="match status" value="1"/>
</dbReference>
<dbReference type="Proteomes" id="UP000001811">
    <property type="component" value="Chromosome 18"/>
</dbReference>
<dbReference type="GO" id="GO:0016192">
    <property type="term" value="P:vesicle-mediated transport"/>
    <property type="evidence" value="ECO:0007669"/>
    <property type="project" value="InterPro"/>
</dbReference>
<organism evidence="4 5">
    <name type="scientific">Oryctolagus cuniculus</name>
    <name type="common">Rabbit</name>
    <dbReference type="NCBI Taxonomy" id="9986"/>
    <lineage>
        <taxon>Eukaryota</taxon>
        <taxon>Metazoa</taxon>
        <taxon>Chordata</taxon>
        <taxon>Craniata</taxon>
        <taxon>Vertebrata</taxon>
        <taxon>Euteleostomi</taxon>
        <taxon>Mammalia</taxon>
        <taxon>Eutheria</taxon>
        <taxon>Euarchontoglires</taxon>
        <taxon>Glires</taxon>
        <taxon>Lagomorpha</taxon>
        <taxon>Leporidae</taxon>
        <taxon>Oryctolagus</taxon>
    </lineage>
</organism>
<dbReference type="Pfam" id="PF19036">
    <property type="entry name" value="Fuz_longin_1"/>
    <property type="match status" value="1"/>
</dbReference>
<dbReference type="Ensembl" id="ENSOCUT00000050222.1">
    <property type="protein sequence ID" value="ENSOCUP00000033983.1"/>
    <property type="gene ID" value="ENSOCUG00000001633.4"/>
</dbReference>
<proteinExistence type="predicted"/>
<dbReference type="InterPro" id="IPR043971">
    <property type="entry name" value="FUZ/MON1/HPS1_longin_2"/>
</dbReference>
<dbReference type="AlphaFoldDB" id="A0A5F9CJY8"/>
<evidence type="ECO:0000259" key="3">
    <source>
        <dbReference type="Pfam" id="PF19037"/>
    </source>
</evidence>
<dbReference type="InterPro" id="IPR043972">
    <property type="entry name" value="FUZ/MON1/HPS1_longin_1"/>
</dbReference>
<sequence>MKCVLVATEGAEVLFYWTDEEFEESLRLKFGQSENAEEELPALEDQLSTLLAPVIISSMTMLEKLSDTYTCFSTENGDHLYVLHLFGECLFIAINGDHTESEGDLRRKLCVLKYLFEVHFGLVTVDSQLIRKELRPPDLEQRDQVWKRFQSLLWTYGRLRDQEQCFAVEAVERLIHPQLCELCLEALERHCVQLVNSSPERAGEEALHAFLLVHSKLLAFYSSHGASSLRPADLLALILLVQDLYPSESTAEDDSDAQPLPRRPRSSQNLPVQQAWRPDPADTHGCSSVETEDTDSLSLLDEYFTPAPSPGEQSSGAPGRRGRRRWRQPGD</sequence>
<dbReference type="GO" id="GO:0031085">
    <property type="term" value="C:BLOC-3 complex"/>
    <property type="evidence" value="ECO:0007669"/>
    <property type="project" value="TreeGrafter"/>
</dbReference>
<feature type="compositionally biased region" description="Basic residues" evidence="1">
    <location>
        <begin position="320"/>
        <end position="331"/>
    </location>
</feature>
<accession>A0A5F9CJY8</accession>
<gene>
    <name evidence="4" type="primary">HPS1</name>
</gene>
<reference evidence="4 5" key="1">
    <citation type="journal article" date="2011" name="Nature">
        <title>A high-resolution map of human evolutionary constraint using 29 mammals.</title>
        <authorList>
            <person name="Lindblad-Toh K."/>
            <person name="Garber M."/>
            <person name="Zuk O."/>
            <person name="Lin M.F."/>
            <person name="Parker B.J."/>
            <person name="Washietl S."/>
            <person name="Kheradpour P."/>
            <person name="Ernst J."/>
            <person name="Jordan G."/>
            <person name="Mauceli E."/>
            <person name="Ward L.D."/>
            <person name="Lowe C.B."/>
            <person name="Holloway A.K."/>
            <person name="Clamp M."/>
            <person name="Gnerre S."/>
            <person name="Alfoldi J."/>
            <person name="Beal K."/>
            <person name="Chang J."/>
            <person name="Clawson H."/>
            <person name="Cuff J."/>
            <person name="Di Palma F."/>
            <person name="Fitzgerald S."/>
            <person name="Flicek P."/>
            <person name="Guttman M."/>
            <person name="Hubisz M.J."/>
            <person name="Jaffe D.B."/>
            <person name="Jungreis I."/>
            <person name="Kent W.J."/>
            <person name="Kostka D."/>
            <person name="Lara M."/>
            <person name="Martins A.L."/>
            <person name="Massingham T."/>
            <person name="Moltke I."/>
            <person name="Raney B.J."/>
            <person name="Rasmussen M.D."/>
            <person name="Robinson J."/>
            <person name="Stark A."/>
            <person name="Vilella A.J."/>
            <person name="Wen J."/>
            <person name="Xie X."/>
            <person name="Zody M.C."/>
            <person name="Baldwin J."/>
            <person name="Bloom T."/>
            <person name="Chin C.W."/>
            <person name="Heiman D."/>
            <person name="Nicol R."/>
            <person name="Nusbaum C."/>
            <person name="Young S."/>
            <person name="Wilkinson J."/>
            <person name="Worley K.C."/>
            <person name="Kovar C.L."/>
            <person name="Muzny D.M."/>
            <person name="Gibbs R.A."/>
            <person name="Cree A."/>
            <person name="Dihn H.H."/>
            <person name="Fowler G."/>
            <person name="Jhangiani S."/>
            <person name="Joshi V."/>
            <person name="Lee S."/>
            <person name="Lewis L.R."/>
            <person name="Nazareth L.V."/>
            <person name="Okwuonu G."/>
            <person name="Santibanez J."/>
            <person name="Warren W.C."/>
            <person name="Mardis E.R."/>
            <person name="Weinstock G.M."/>
            <person name="Wilson R.K."/>
            <person name="Delehaunty K."/>
            <person name="Dooling D."/>
            <person name="Fronik C."/>
            <person name="Fulton L."/>
            <person name="Fulton B."/>
            <person name="Graves T."/>
            <person name="Minx P."/>
            <person name="Sodergren E."/>
            <person name="Birney E."/>
            <person name="Margulies E.H."/>
            <person name="Herrero J."/>
            <person name="Green E.D."/>
            <person name="Haussler D."/>
            <person name="Siepel A."/>
            <person name="Goldman N."/>
            <person name="Pollard K.S."/>
            <person name="Pedersen J.S."/>
            <person name="Lander E.S."/>
            <person name="Kellis M."/>
        </authorList>
    </citation>
    <scope>NUCLEOTIDE SEQUENCE [LARGE SCALE GENOMIC DNA]</scope>
    <source>
        <strain evidence="4 5">Thorbecke inbred</strain>
    </source>
</reference>
<dbReference type="GeneTree" id="ENSGT00390000015298"/>
<keyword evidence="5" id="KW-1185">Reference proteome</keyword>
<dbReference type="InterPro" id="IPR026053">
    <property type="entry name" value="HPS1"/>
</dbReference>
<feature type="region of interest" description="Disordered" evidence="1">
    <location>
        <begin position="249"/>
        <end position="331"/>
    </location>
</feature>
<dbReference type="PANTHER" id="PTHR12761:SF1">
    <property type="entry name" value="BLOC-3 COMPLEX MEMBER HPS1"/>
    <property type="match status" value="1"/>
</dbReference>